<dbReference type="RefSeq" id="WP_078685959.1">
    <property type="nucleotide sequence ID" value="NZ_FUYA01000011.1"/>
</dbReference>
<name>A0A1T4WV66_9BACT</name>
<dbReference type="OrthoDB" id="5470424at2"/>
<organism evidence="1 2">
    <name type="scientific">Desulfobaculum bizertense DSM 18034</name>
    <dbReference type="NCBI Taxonomy" id="1121442"/>
    <lineage>
        <taxon>Bacteria</taxon>
        <taxon>Pseudomonadati</taxon>
        <taxon>Thermodesulfobacteriota</taxon>
        <taxon>Desulfovibrionia</taxon>
        <taxon>Desulfovibrionales</taxon>
        <taxon>Desulfovibrionaceae</taxon>
        <taxon>Desulfobaculum</taxon>
    </lineage>
</organism>
<evidence type="ECO:0000313" key="2">
    <source>
        <dbReference type="Proteomes" id="UP000189733"/>
    </source>
</evidence>
<dbReference type="AlphaFoldDB" id="A0A1T4WV66"/>
<reference evidence="1 2" key="1">
    <citation type="submission" date="2017-02" db="EMBL/GenBank/DDBJ databases">
        <authorList>
            <person name="Peterson S.W."/>
        </authorList>
    </citation>
    <scope>NUCLEOTIDE SEQUENCE [LARGE SCALE GENOMIC DNA]</scope>
    <source>
        <strain evidence="1 2">DSM 18034</strain>
    </source>
</reference>
<accession>A0A1T4WV66</accession>
<evidence type="ECO:0000313" key="1">
    <source>
        <dbReference type="EMBL" id="SKA81270.1"/>
    </source>
</evidence>
<dbReference type="Proteomes" id="UP000189733">
    <property type="component" value="Unassembled WGS sequence"/>
</dbReference>
<dbReference type="EMBL" id="FUYA01000011">
    <property type="protein sequence ID" value="SKA81270.1"/>
    <property type="molecule type" value="Genomic_DNA"/>
</dbReference>
<protein>
    <submittedName>
        <fullName evidence="1">Uncharacterized protein</fullName>
    </submittedName>
</protein>
<sequence length="286" mass="30759">MSGIHAVIAFPELCAKDADAQNSCVKYFNPGLSALPEAVQYVPDALPMSAPEAEAWLSQTTAYAEMLGDRGLLRAQAATPQNDGGYKGSSMDIMSELLRMENGTATPAGEDEEAQAARQAQGALLLAALRERQFTELRSLDGGVEDAWKSFDEIVGLEPEDRDEIAHLDADEFAPMRELSPFTDGDAWKAVLEAMLYFVREDDVLLVRDAGVIAALEELGIDFGPCEAELAKKLEDCGFSEGFTLAATRLPGYVLSGRSTLPSKMPWLAAEHVMVVCILGSPVSPA</sequence>
<proteinExistence type="predicted"/>
<dbReference type="STRING" id="1121442.SAMN02745702_02692"/>
<gene>
    <name evidence="1" type="ORF">SAMN02745702_02692</name>
</gene>
<keyword evidence="2" id="KW-1185">Reference proteome</keyword>